<keyword evidence="3" id="KW-1185">Reference proteome</keyword>
<dbReference type="SUPFAM" id="SSF55729">
    <property type="entry name" value="Acyl-CoA N-acyltransferases (Nat)"/>
    <property type="match status" value="1"/>
</dbReference>
<evidence type="ECO:0000313" key="3">
    <source>
        <dbReference type="Proteomes" id="UP000236311"/>
    </source>
</evidence>
<dbReference type="GO" id="GO:0016747">
    <property type="term" value="F:acyltransferase activity, transferring groups other than amino-acyl groups"/>
    <property type="evidence" value="ECO:0007669"/>
    <property type="project" value="InterPro"/>
</dbReference>
<dbReference type="Gene3D" id="3.40.630.30">
    <property type="match status" value="1"/>
</dbReference>
<reference evidence="2 3" key="1">
    <citation type="submission" date="2018-01" db="EMBL/GenBank/DDBJ databases">
        <authorList>
            <person name="Gaut B.S."/>
            <person name="Morton B.R."/>
            <person name="Clegg M.T."/>
            <person name="Duvall M.R."/>
        </authorList>
    </citation>
    <scope>NUCLEOTIDE SEQUENCE [LARGE SCALE GENOMIC DNA]</scope>
    <source>
        <strain evidence="2">GP69</strain>
    </source>
</reference>
<gene>
    <name evidence="2" type="ORF">AMURIS_01882</name>
</gene>
<dbReference type="InterPro" id="IPR016181">
    <property type="entry name" value="Acyl_CoA_acyltransferase"/>
</dbReference>
<dbReference type="EMBL" id="OFSM01000008">
    <property type="protein sequence ID" value="SOY29167.1"/>
    <property type="molecule type" value="Genomic_DNA"/>
</dbReference>
<dbReference type="Pfam" id="PF13302">
    <property type="entry name" value="Acetyltransf_3"/>
    <property type="match status" value="1"/>
</dbReference>
<accession>A0A2K4ZFC2</accession>
<evidence type="ECO:0000259" key="1">
    <source>
        <dbReference type="PROSITE" id="PS51186"/>
    </source>
</evidence>
<dbReference type="Proteomes" id="UP000236311">
    <property type="component" value="Unassembled WGS sequence"/>
</dbReference>
<proteinExistence type="predicted"/>
<dbReference type="PROSITE" id="PS51186">
    <property type="entry name" value="GNAT"/>
    <property type="match status" value="1"/>
</dbReference>
<dbReference type="RefSeq" id="WP_103239276.1">
    <property type="nucleotide sequence ID" value="NZ_CANRXC010000002.1"/>
</dbReference>
<protein>
    <recommendedName>
        <fullName evidence="1">N-acetyltransferase domain-containing protein</fullName>
    </recommendedName>
</protein>
<dbReference type="OrthoDB" id="9795206at2"/>
<evidence type="ECO:0000313" key="2">
    <source>
        <dbReference type="EMBL" id="SOY29167.1"/>
    </source>
</evidence>
<feature type="domain" description="N-acetyltransferase" evidence="1">
    <location>
        <begin position="3"/>
        <end position="164"/>
    </location>
</feature>
<organism evidence="2 3">
    <name type="scientific">Acetatifactor muris</name>
    <dbReference type="NCBI Taxonomy" id="879566"/>
    <lineage>
        <taxon>Bacteria</taxon>
        <taxon>Bacillati</taxon>
        <taxon>Bacillota</taxon>
        <taxon>Clostridia</taxon>
        <taxon>Lachnospirales</taxon>
        <taxon>Lachnospiraceae</taxon>
        <taxon>Acetatifactor</taxon>
    </lineage>
</organism>
<dbReference type="PANTHER" id="PTHR43415">
    <property type="entry name" value="SPERMIDINE N(1)-ACETYLTRANSFERASE"/>
    <property type="match status" value="1"/>
</dbReference>
<dbReference type="InterPro" id="IPR000182">
    <property type="entry name" value="GNAT_dom"/>
</dbReference>
<name>A0A2K4ZFC2_9FIRM</name>
<sequence>MSVTLRKIREEDLENIMRWRMDREITRYMNTNPKLTLEGQRIWLAGIQANPDVDYWLILVDGQPAGVINLTGLENPEGNLGWAYYVGEKRLRSLGTALSLEMSMYDYAFVVLKKQAVYSDVFTLNKGVIQLHKFCGCEVVEEKKSHICKEGIWYDVTFMRMTAENWFEFRHGKKYEKIEFAGRKEDEQGN</sequence>
<dbReference type="PANTHER" id="PTHR43415:SF3">
    <property type="entry name" value="GNAT-FAMILY ACETYLTRANSFERASE"/>
    <property type="match status" value="1"/>
</dbReference>
<dbReference type="AlphaFoldDB" id="A0A2K4ZFC2"/>